<evidence type="ECO:0000259" key="2">
    <source>
        <dbReference type="Pfam" id="PF00501"/>
    </source>
</evidence>
<organism evidence="4 5">
    <name type="scientific">Slackia heliotrinireducens (strain ATCC 29202 / DSM 20476 / NCTC 11029 / RHS 1)</name>
    <name type="common">Peptococcus heliotrinreducens</name>
    <dbReference type="NCBI Taxonomy" id="471855"/>
    <lineage>
        <taxon>Bacteria</taxon>
        <taxon>Bacillati</taxon>
        <taxon>Actinomycetota</taxon>
        <taxon>Coriobacteriia</taxon>
        <taxon>Eggerthellales</taxon>
        <taxon>Eggerthellaceae</taxon>
        <taxon>Slackia</taxon>
    </lineage>
</organism>
<dbReference type="InterPro" id="IPR020845">
    <property type="entry name" value="AMP-binding_CS"/>
</dbReference>
<proteinExistence type="predicted"/>
<dbReference type="SUPFAM" id="SSF56801">
    <property type="entry name" value="Acetyl-CoA synthetase-like"/>
    <property type="match status" value="1"/>
</dbReference>
<dbReference type="GO" id="GO:0031956">
    <property type="term" value="F:medium-chain fatty acid-CoA ligase activity"/>
    <property type="evidence" value="ECO:0007669"/>
    <property type="project" value="TreeGrafter"/>
</dbReference>
<evidence type="ECO:0000313" key="5">
    <source>
        <dbReference type="Proteomes" id="UP000002026"/>
    </source>
</evidence>
<dbReference type="AlphaFoldDB" id="C7N2V3"/>
<dbReference type="InterPro" id="IPR045851">
    <property type="entry name" value="AMP-bd_C_sf"/>
</dbReference>
<dbReference type="GO" id="GO:0006631">
    <property type="term" value="P:fatty acid metabolic process"/>
    <property type="evidence" value="ECO:0007669"/>
    <property type="project" value="TreeGrafter"/>
</dbReference>
<dbReference type="Pfam" id="PF00501">
    <property type="entry name" value="AMP-binding"/>
    <property type="match status" value="1"/>
</dbReference>
<dbReference type="PROSITE" id="PS00455">
    <property type="entry name" value="AMP_BINDING"/>
    <property type="match status" value="1"/>
</dbReference>
<reference evidence="4 5" key="1">
    <citation type="journal article" date="2009" name="Stand. Genomic Sci.">
        <title>Complete genome sequence of Slackia heliotrinireducens type strain (RHS 1).</title>
        <authorList>
            <person name="Pukall R."/>
            <person name="Lapidus A."/>
            <person name="Nolan M."/>
            <person name="Copeland A."/>
            <person name="Glavina Del Rio T."/>
            <person name="Lucas S."/>
            <person name="Chen F."/>
            <person name="Tice H."/>
            <person name="Cheng J.F."/>
            <person name="Chertkov O."/>
            <person name="Bruce D."/>
            <person name="Goodwin L."/>
            <person name="Kuske C."/>
            <person name="Brettin T."/>
            <person name="Detter J.C."/>
            <person name="Han C."/>
            <person name="Pitluck S."/>
            <person name="Pati A."/>
            <person name="Mavrommatis K."/>
            <person name="Ivanova N."/>
            <person name="Ovchinnikova G."/>
            <person name="Chen A."/>
            <person name="Palaniappan K."/>
            <person name="Schneider S."/>
            <person name="Rohde M."/>
            <person name="Chain P."/>
            <person name="D'haeseleer P."/>
            <person name="Goker M."/>
            <person name="Bristow J."/>
            <person name="Eisen J.A."/>
            <person name="Markowitz V."/>
            <person name="Kyrpides N.C."/>
            <person name="Klenk H.P."/>
            <person name="Hugenholtz P."/>
        </authorList>
    </citation>
    <scope>NUCLEOTIDE SEQUENCE [LARGE SCALE GENOMIC DNA]</scope>
    <source>
        <strain evidence="5">ATCC 29202 / DSM 20476 / NCTC 11029 / RHS 1</strain>
    </source>
</reference>
<evidence type="ECO:0000259" key="3">
    <source>
        <dbReference type="Pfam" id="PF13193"/>
    </source>
</evidence>
<dbReference type="InterPro" id="IPR042099">
    <property type="entry name" value="ANL_N_sf"/>
</dbReference>
<dbReference type="Pfam" id="PF13193">
    <property type="entry name" value="AMP-binding_C"/>
    <property type="match status" value="1"/>
</dbReference>
<protein>
    <submittedName>
        <fullName evidence="4">Acyl-CoA synthetase (AMP-forming)/AMP-acid ligase II</fullName>
    </submittedName>
</protein>
<evidence type="ECO:0000256" key="1">
    <source>
        <dbReference type="SAM" id="MobiDB-lite"/>
    </source>
</evidence>
<accession>C7N2V3</accession>
<dbReference type="Gene3D" id="3.40.50.12780">
    <property type="entry name" value="N-terminal domain of ligase-like"/>
    <property type="match status" value="1"/>
</dbReference>
<dbReference type="PANTHER" id="PTHR43201">
    <property type="entry name" value="ACYL-COA SYNTHETASE"/>
    <property type="match status" value="1"/>
</dbReference>
<feature type="domain" description="AMP-binding enzyme C-terminal" evidence="3">
    <location>
        <begin position="403"/>
        <end position="478"/>
    </location>
</feature>
<dbReference type="Proteomes" id="UP000002026">
    <property type="component" value="Chromosome"/>
</dbReference>
<feature type="region of interest" description="Disordered" evidence="1">
    <location>
        <begin position="103"/>
        <end position="137"/>
    </location>
</feature>
<dbReference type="STRING" id="471855.Shel_04130"/>
<dbReference type="KEGG" id="shi:Shel_04130"/>
<evidence type="ECO:0000313" key="4">
    <source>
        <dbReference type="EMBL" id="ACV21474.1"/>
    </source>
</evidence>
<keyword evidence="5" id="KW-1185">Reference proteome</keyword>
<sequence>MLTFVDAAGGEVAYTERRAQAAVARAFRRLRPLLTQDGIAVAVDLPNCPKVIWVLLACAQMERPVVMLNHRLTPAEKEHRLAQLEGKLAVAATVDARWLAGDGEGTGGALPADDEPASSNDATQSNAAEKPGPIDGGAPDALAPAPYALVEDLAHSQSAVIMFTSGTTGIPKAAVLTWENIMASAQASLAPLGCTSQGSWQAALPLCHIGGLQAVIRGFLSHCPVVLYEHFDAARMLADAKRFGATHLSVVDKTLRDLIDEDARAGEGALAQYRCLLLGGAAINPATIEAAKRAHARVFASYGMTETSSQVAHHLVDDTFDGGLDLMPHVEAAILNPDEHGIGQLALRGPSIVSAYLNAKLPASEQGFFLTGDRARIEDGRLYVAERLDDLFISGGENVYPAEVERCICQVEGVTACHVFGMADSVWGRRPAAVVASPMEPSLIQQRVQVHVREHLARISRPDTIVVVRQLPQTGIGKVDRKAARTLVERSLAEKPADDRS</sequence>
<gene>
    <name evidence="4" type="ordered locus">Shel_04130</name>
</gene>
<feature type="compositionally biased region" description="Polar residues" evidence="1">
    <location>
        <begin position="117"/>
        <end position="127"/>
    </location>
</feature>
<name>C7N2V3_SLAHD</name>
<dbReference type="InterPro" id="IPR000873">
    <property type="entry name" value="AMP-dep_synth/lig_dom"/>
</dbReference>
<dbReference type="Gene3D" id="3.30.300.30">
    <property type="match status" value="1"/>
</dbReference>
<feature type="domain" description="AMP-dependent synthetase/ligase" evidence="2">
    <location>
        <begin position="11"/>
        <end position="357"/>
    </location>
</feature>
<keyword evidence="4" id="KW-0436">Ligase</keyword>
<dbReference type="PANTHER" id="PTHR43201:SF32">
    <property type="entry name" value="2-SUCCINYLBENZOATE--COA LIGASE, CHLOROPLASTIC_PEROXISOMAL"/>
    <property type="match status" value="1"/>
</dbReference>
<dbReference type="HOGENOM" id="CLU_000022_59_0_11"/>
<dbReference type="EMBL" id="CP001684">
    <property type="protein sequence ID" value="ACV21474.1"/>
    <property type="molecule type" value="Genomic_DNA"/>
</dbReference>
<dbReference type="InterPro" id="IPR025110">
    <property type="entry name" value="AMP-bd_C"/>
</dbReference>
<dbReference type="eggNOG" id="COG0318">
    <property type="taxonomic scope" value="Bacteria"/>
</dbReference>